<evidence type="ECO:0000313" key="2">
    <source>
        <dbReference type="Proteomes" id="UP000325780"/>
    </source>
</evidence>
<keyword evidence="2" id="KW-1185">Reference proteome</keyword>
<dbReference type="EMBL" id="ML742030">
    <property type="protein sequence ID" value="KAE8154281.1"/>
    <property type="molecule type" value="Genomic_DNA"/>
</dbReference>
<gene>
    <name evidence="1" type="ORF">BDV25DRAFT_147861</name>
</gene>
<accession>A0A5N6U844</accession>
<evidence type="ECO:0000313" key="1">
    <source>
        <dbReference type="EMBL" id="KAE8154281.1"/>
    </source>
</evidence>
<name>A0A5N6U844_ASPAV</name>
<sequence length="391" mass="43728">MKLSNQYGKTPLELAVANGNQTIVSLLSGNTAKQHRKLTNNGGSHTKTASGRALPMIDPLELVTSELCSKCTNFTTWIRAEESHSYHPHLKSYQEICQSANAGCMLCAVLQDSILDQIGEGVTERASSNIAVTITLRTDAQKNQSHDLLLARVGRETVTCAELFVDKNMYQNGKYLLPWYHAVEASSGQIVTGDAVRAPLRFAQYICRHMKSRCTAGIWHADLVCGLLWRACSTDFTFMNKFGPPTWSWTSIKSPISYSFAQSSRPFDPDSPYVATFGNLLPDQPSMTDRQEQALLISAMSTSFSKLNVQDQYEFYFDRRESRSNKFQKYMCLLLGEHLAELYGAGRQIGIVVEVRGMSLDQPEYIRSGVFLGPTVTSDLSGWVRREFRIV</sequence>
<dbReference type="AlphaFoldDB" id="A0A5N6U844"/>
<reference evidence="1 2" key="1">
    <citation type="submission" date="2019-04" db="EMBL/GenBank/DDBJ databases">
        <title>Friends and foes A comparative genomics study of 23 Aspergillus species from section Flavi.</title>
        <authorList>
            <consortium name="DOE Joint Genome Institute"/>
            <person name="Kjaerbolling I."/>
            <person name="Vesth T."/>
            <person name="Frisvad J.C."/>
            <person name="Nybo J.L."/>
            <person name="Theobald S."/>
            <person name="Kildgaard S."/>
            <person name="Isbrandt T."/>
            <person name="Kuo A."/>
            <person name="Sato A."/>
            <person name="Lyhne E.K."/>
            <person name="Kogle M.E."/>
            <person name="Wiebenga A."/>
            <person name="Kun R.S."/>
            <person name="Lubbers R.J."/>
            <person name="Makela M.R."/>
            <person name="Barry K."/>
            <person name="Chovatia M."/>
            <person name="Clum A."/>
            <person name="Daum C."/>
            <person name="Haridas S."/>
            <person name="He G."/>
            <person name="LaButti K."/>
            <person name="Lipzen A."/>
            <person name="Mondo S."/>
            <person name="Riley R."/>
            <person name="Salamov A."/>
            <person name="Simmons B.A."/>
            <person name="Magnuson J.K."/>
            <person name="Henrissat B."/>
            <person name="Mortensen U.H."/>
            <person name="Larsen T.O."/>
            <person name="Devries R.P."/>
            <person name="Grigoriev I.V."/>
            <person name="Machida M."/>
            <person name="Baker S.E."/>
            <person name="Andersen M.R."/>
        </authorList>
    </citation>
    <scope>NUCLEOTIDE SEQUENCE [LARGE SCALE GENOMIC DNA]</scope>
    <source>
        <strain evidence="1 2">IBT 18842</strain>
    </source>
</reference>
<proteinExistence type="predicted"/>
<organism evidence="1 2">
    <name type="scientific">Aspergillus avenaceus</name>
    <dbReference type="NCBI Taxonomy" id="36643"/>
    <lineage>
        <taxon>Eukaryota</taxon>
        <taxon>Fungi</taxon>
        <taxon>Dikarya</taxon>
        <taxon>Ascomycota</taxon>
        <taxon>Pezizomycotina</taxon>
        <taxon>Eurotiomycetes</taxon>
        <taxon>Eurotiomycetidae</taxon>
        <taxon>Eurotiales</taxon>
        <taxon>Aspergillaceae</taxon>
        <taxon>Aspergillus</taxon>
        <taxon>Aspergillus subgen. Circumdati</taxon>
    </lineage>
</organism>
<evidence type="ECO:0008006" key="3">
    <source>
        <dbReference type="Google" id="ProtNLM"/>
    </source>
</evidence>
<protein>
    <recommendedName>
        <fullName evidence="3">Heterokaryon incompatibility domain-containing protein</fullName>
    </recommendedName>
</protein>
<dbReference type="Proteomes" id="UP000325780">
    <property type="component" value="Unassembled WGS sequence"/>
</dbReference>